<reference evidence="1 2" key="1">
    <citation type="submission" date="2013-11" db="EMBL/GenBank/DDBJ databases">
        <title>Opisthorchis viverrini - life in the bile duct.</title>
        <authorList>
            <person name="Young N.D."/>
            <person name="Nagarajan N."/>
            <person name="Lin S.J."/>
            <person name="Korhonen P.K."/>
            <person name="Jex A.R."/>
            <person name="Hall R.S."/>
            <person name="Safavi-Hemami H."/>
            <person name="Kaewkong W."/>
            <person name="Bertrand D."/>
            <person name="Gao S."/>
            <person name="Seet Q."/>
            <person name="Wongkham S."/>
            <person name="Teh B.T."/>
            <person name="Wongkham C."/>
            <person name="Intapan P.M."/>
            <person name="Maleewong W."/>
            <person name="Yang X."/>
            <person name="Hu M."/>
            <person name="Wang Z."/>
            <person name="Hofmann A."/>
            <person name="Sternberg P.W."/>
            <person name="Tan P."/>
            <person name="Wang J."/>
            <person name="Gasser R.B."/>
        </authorList>
    </citation>
    <scope>NUCLEOTIDE SEQUENCE [LARGE SCALE GENOMIC DNA]</scope>
</reference>
<keyword evidence="2" id="KW-1185">Reference proteome</keyword>
<dbReference type="EMBL" id="KL596688">
    <property type="protein sequence ID" value="KER28953.1"/>
    <property type="molecule type" value="Genomic_DNA"/>
</dbReference>
<protein>
    <submittedName>
        <fullName evidence="1">Uncharacterized protein</fullName>
    </submittedName>
</protein>
<dbReference type="KEGG" id="ovi:T265_04332"/>
<evidence type="ECO:0000313" key="2">
    <source>
        <dbReference type="Proteomes" id="UP000054324"/>
    </source>
</evidence>
<dbReference type="CTD" id="20318514"/>
<dbReference type="AlphaFoldDB" id="A0A074ZNH8"/>
<organism evidence="1 2">
    <name type="scientific">Opisthorchis viverrini</name>
    <name type="common">Southeast Asian liver fluke</name>
    <dbReference type="NCBI Taxonomy" id="6198"/>
    <lineage>
        <taxon>Eukaryota</taxon>
        <taxon>Metazoa</taxon>
        <taxon>Spiralia</taxon>
        <taxon>Lophotrochozoa</taxon>
        <taxon>Platyhelminthes</taxon>
        <taxon>Trematoda</taxon>
        <taxon>Digenea</taxon>
        <taxon>Opisthorchiida</taxon>
        <taxon>Opisthorchiata</taxon>
        <taxon>Opisthorchiidae</taxon>
        <taxon>Opisthorchis</taxon>
    </lineage>
</organism>
<dbReference type="RefSeq" id="XP_009167305.1">
    <property type="nucleotide sequence ID" value="XM_009169041.1"/>
</dbReference>
<dbReference type="GeneID" id="20318514"/>
<proteinExistence type="predicted"/>
<gene>
    <name evidence="1" type="ORF">T265_04332</name>
</gene>
<dbReference type="Proteomes" id="UP000054324">
    <property type="component" value="Unassembled WGS sequence"/>
</dbReference>
<sequence>MPGILRRLHLIRTPEILRMSKRPKATPSQPVVRTGALTNIVQKEYRTRLSSKKRSSPPTSCYVDRITQQLTRTEHFRQLSQANYEVT</sequence>
<evidence type="ECO:0000313" key="1">
    <source>
        <dbReference type="EMBL" id="KER28953.1"/>
    </source>
</evidence>
<name>A0A074ZNH8_OPIVI</name>
<accession>A0A074ZNH8</accession>